<dbReference type="Gene3D" id="3.30.1950.10">
    <property type="entry name" value="wza like domain"/>
    <property type="match status" value="1"/>
</dbReference>
<dbReference type="PANTHER" id="PTHR33619:SF3">
    <property type="entry name" value="POLYSACCHARIDE EXPORT PROTEIN GFCE-RELATED"/>
    <property type="match status" value="1"/>
</dbReference>
<name>A0A7M2Y925_9FLAO</name>
<dbReference type="GO" id="GO:0015159">
    <property type="term" value="F:polysaccharide transmembrane transporter activity"/>
    <property type="evidence" value="ECO:0007669"/>
    <property type="project" value="InterPro"/>
</dbReference>
<evidence type="ECO:0000313" key="4">
    <source>
        <dbReference type="Proteomes" id="UP000594195"/>
    </source>
</evidence>
<sequence length="267" mass="29712">MKKYSVVFVIVTLILLQACKPKQNIVYMSNNNFEHEVSQARYSGLHIQDGDRLQILVSAFDEIAVRPFNINTMAKTGAAGANTTSAANQIPSPSEYIVNSEGSILFPVLGNVFCKGMTKQQLKEELESRLKRYLTDPMVTITLSNFNISVLGEVKSPGQKTSTTEKLNLFQALALAGDATYDGNKTDVKLIRYSDEEGKDKVISLDLSEASIVNSPYYYLQQNDILYVEPDRNKQIGENRNSKVDQWIKYGGVGLGLLTLILTLTRK</sequence>
<gene>
    <name evidence="3" type="ORF">Q73A0000_09770</name>
</gene>
<dbReference type="Gene3D" id="3.10.560.10">
    <property type="entry name" value="Outer membrane lipoprotein wza domain like"/>
    <property type="match status" value="2"/>
</dbReference>
<evidence type="ECO:0000256" key="1">
    <source>
        <dbReference type="ARBA" id="ARBA00022729"/>
    </source>
</evidence>
<dbReference type="EMBL" id="CP040442">
    <property type="protein sequence ID" value="QOW10641.1"/>
    <property type="molecule type" value="Genomic_DNA"/>
</dbReference>
<reference evidence="3 4" key="1">
    <citation type="submission" date="2019-05" db="EMBL/GenBank/DDBJ databases">
        <title>Chryseobacterium sp. isolated from King George Island, maritime Antarctica.</title>
        <authorList>
            <person name="Peng X."/>
        </authorList>
    </citation>
    <scope>NUCLEOTIDE SEQUENCE [LARGE SCALE GENOMIC DNA]</scope>
    <source>
        <strain evidence="3 4">7-3A</strain>
    </source>
</reference>
<keyword evidence="4" id="KW-1185">Reference proteome</keyword>
<dbReference type="RefSeq" id="WP_193810805.1">
    <property type="nucleotide sequence ID" value="NZ_CP040442.1"/>
</dbReference>
<dbReference type="InterPro" id="IPR049712">
    <property type="entry name" value="Poly_export"/>
</dbReference>
<protein>
    <submittedName>
        <fullName evidence="3">Polysaccharide export protein</fullName>
    </submittedName>
</protein>
<proteinExistence type="predicted"/>
<dbReference type="AlphaFoldDB" id="A0A7M2Y925"/>
<accession>A0A7M2Y925</accession>
<dbReference type="KEGG" id="kfa:Q73A0000_09770"/>
<organism evidence="3 4">
    <name type="scientific">Kaistella flava</name>
    <name type="common">ex Peng et al. 2021</name>
    <dbReference type="NCBI Taxonomy" id="2038776"/>
    <lineage>
        <taxon>Bacteria</taxon>
        <taxon>Pseudomonadati</taxon>
        <taxon>Bacteroidota</taxon>
        <taxon>Flavobacteriia</taxon>
        <taxon>Flavobacteriales</taxon>
        <taxon>Weeksellaceae</taxon>
        <taxon>Chryseobacterium group</taxon>
        <taxon>Kaistella</taxon>
    </lineage>
</organism>
<feature type="domain" description="Polysaccharide export protein N-terminal" evidence="2">
    <location>
        <begin position="44"/>
        <end position="143"/>
    </location>
</feature>
<dbReference type="Pfam" id="PF02563">
    <property type="entry name" value="Poly_export"/>
    <property type="match status" value="1"/>
</dbReference>
<dbReference type="PANTHER" id="PTHR33619">
    <property type="entry name" value="POLYSACCHARIDE EXPORT PROTEIN GFCE-RELATED"/>
    <property type="match status" value="1"/>
</dbReference>
<keyword evidence="1" id="KW-0732">Signal</keyword>
<evidence type="ECO:0000313" key="3">
    <source>
        <dbReference type="EMBL" id="QOW10641.1"/>
    </source>
</evidence>
<dbReference type="PROSITE" id="PS51257">
    <property type="entry name" value="PROKAR_LIPOPROTEIN"/>
    <property type="match status" value="1"/>
</dbReference>
<dbReference type="Proteomes" id="UP000594195">
    <property type="component" value="Chromosome"/>
</dbReference>
<evidence type="ECO:0000259" key="2">
    <source>
        <dbReference type="Pfam" id="PF02563"/>
    </source>
</evidence>
<dbReference type="InterPro" id="IPR003715">
    <property type="entry name" value="Poly_export_N"/>
</dbReference>